<evidence type="ECO:0000313" key="1">
    <source>
        <dbReference type="EMBL" id="CAB3387384.1"/>
    </source>
</evidence>
<dbReference type="AlphaFoldDB" id="A0A8S1DZF3"/>
<reference evidence="1 2" key="1">
    <citation type="submission" date="2020-04" db="EMBL/GenBank/DDBJ databases">
        <authorList>
            <person name="Alioto T."/>
            <person name="Alioto T."/>
            <person name="Gomez Garrido J."/>
        </authorList>
    </citation>
    <scope>NUCLEOTIDE SEQUENCE [LARGE SCALE GENOMIC DNA]</scope>
</reference>
<gene>
    <name evidence="1" type="ORF">CLODIP_2_CD09195</name>
</gene>
<evidence type="ECO:0000313" key="2">
    <source>
        <dbReference type="Proteomes" id="UP000494165"/>
    </source>
</evidence>
<sequence>MILETINSKALRMCVFQIMAERNGIYASMPENLVSEVVKMANLRTLKVRQFSISFSTLVELCGELPRLKNLYFKIETDSDAKIPNQAAFVRVFGGLEVFQFSLTSNDIEFRKILTLQCVRCLPNLRLLGDPKEFVDMLPTLLDYEASPESGLSKLTHLTINLDRDVLTLSKFRDVTQLHIKRSGDPRAHQYEKTGLTDFQNLKNLILTDFNRDDMGIFLFFYGERLTHLTLDFKSTVILNLQSFFEYLFMRCETLEQLSLRNLDVEMPMAEKNWSFSSNYSLKELELEFSNESNRDAYIPLSDILSAPNLERVRMIRIPATLEELGSTMILVKEQKILKKVDRFELELLKVIFIHAS</sequence>
<dbReference type="Proteomes" id="UP000494165">
    <property type="component" value="Unassembled WGS sequence"/>
</dbReference>
<organism evidence="1 2">
    <name type="scientific">Cloeon dipterum</name>
    <dbReference type="NCBI Taxonomy" id="197152"/>
    <lineage>
        <taxon>Eukaryota</taxon>
        <taxon>Metazoa</taxon>
        <taxon>Ecdysozoa</taxon>
        <taxon>Arthropoda</taxon>
        <taxon>Hexapoda</taxon>
        <taxon>Insecta</taxon>
        <taxon>Pterygota</taxon>
        <taxon>Palaeoptera</taxon>
        <taxon>Ephemeroptera</taxon>
        <taxon>Pisciforma</taxon>
        <taxon>Baetidae</taxon>
        <taxon>Cloeon</taxon>
    </lineage>
</organism>
<evidence type="ECO:0008006" key="3">
    <source>
        <dbReference type="Google" id="ProtNLM"/>
    </source>
</evidence>
<protein>
    <recommendedName>
        <fullName evidence="3">F-box domain-containing protein</fullName>
    </recommendedName>
</protein>
<dbReference type="SUPFAM" id="SSF52047">
    <property type="entry name" value="RNI-like"/>
    <property type="match status" value="1"/>
</dbReference>
<comment type="caution">
    <text evidence="1">The sequence shown here is derived from an EMBL/GenBank/DDBJ whole genome shotgun (WGS) entry which is preliminary data.</text>
</comment>
<dbReference type="EMBL" id="CADEPI010000569">
    <property type="protein sequence ID" value="CAB3387384.1"/>
    <property type="molecule type" value="Genomic_DNA"/>
</dbReference>
<dbReference type="Gene3D" id="3.80.10.10">
    <property type="entry name" value="Ribonuclease Inhibitor"/>
    <property type="match status" value="1"/>
</dbReference>
<dbReference type="OrthoDB" id="5213490at2759"/>
<keyword evidence="2" id="KW-1185">Reference proteome</keyword>
<name>A0A8S1DZF3_9INSE</name>
<accession>A0A8S1DZF3</accession>
<proteinExistence type="predicted"/>
<dbReference type="InterPro" id="IPR032675">
    <property type="entry name" value="LRR_dom_sf"/>
</dbReference>